<evidence type="ECO:0000256" key="1">
    <source>
        <dbReference type="SAM" id="MobiDB-lite"/>
    </source>
</evidence>
<feature type="compositionally biased region" description="Basic residues" evidence="1">
    <location>
        <begin position="133"/>
        <end position="146"/>
    </location>
</feature>
<comment type="caution">
    <text evidence="3">The sequence shown here is derived from an EMBL/GenBank/DDBJ whole genome shotgun (WGS) entry which is preliminary data.</text>
</comment>
<dbReference type="Proteomes" id="UP000017559">
    <property type="component" value="Unassembled WGS sequence"/>
</dbReference>
<keyword evidence="4" id="KW-1185">Reference proteome</keyword>
<dbReference type="KEGG" id="mrr:Moror_13698"/>
<feature type="region of interest" description="Disordered" evidence="1">
    <location>
        <begin position="55"/>
        <end position="97"/>
    </location>
</feature>
<keyword evidence="2" id="KW-0812">Transmembrane</keyword>
<organism evidence="3 4">
    <name type="scientific">Moniliophthora roreri (strain MCA 2997)</name>
    <name type="common">Cocoa frosty pod rot fungus</name>
    <name type="synonym">Crinipellis roreri</name>
    <dbReference type="NCBI Taxonomy" id="1381753"/>
    <lineage>
        <taxon>Eukaryota</taxon>
        <taxon>Fungi</taxon>
        <taxon>Dikarya</taxon>
        <taxon>Basidiomycota</taxon>
        <taxon>Agaricomycotina</taxon>
        <taxon>Agaricomycetes</taxon>
        <taxon>Agaricomycetidae</taxon>
        <taxon>Agaricales</taxon>
        <taxon>Marasmiineae</taxon>
        <taxon>Marasmiaceae</taxon>
        <taxon>Moniliophthora</taxon>
    </lineage>
</organism>
<accession>V2XC35</accession>
<gene>
    <name evidence="3" type="ORF">Moror_13698</name>
</gene>
<feature type="region of interest" description="Disordered" evidence="1">
    <location>
        <begin position="1"/>
        <end position="23"/>
    </location>
</feature>
<feature type="compositionally biased region" description="Basic and acidic residues" evidence="1">
    <location>
        <begin position="116"/>
        <end position="132"/>
    </location>
</feature>
<evidence type="ECO:0000256" key="2">
    <source>
        <dbReference type="SAM" id="Phobius"/>
    </source>
</evidence>
<dbReference type="EMBL" id="AWSO01000446">
    <property type="protein sequence ID" value="ESK90391.1"/>
    <property type="molecule type" value="Genomic_DNA"/>
</dbReference>
<reference evidence="3 4" key="1">
    <citation type="journal article" date="2014" name="BMC Genomics">
        <title>Genome and secretome analysis of the hemibiotrophic fungal pathogen, Moniliophthora roreri, which causes frosty pod rot disease of cacao: mechanisms of the biotrophic and necrotrophic phases.</title>
        <authorList>
            <person name="Meinhardt L.W."/>
            <person name="Costa G.G.L."/>
            <person name="Thomazella D.P.T."/>
            <person name="Teixeira P.J.P.L."/>
            <person name="Carazzolle M.F."/>
            <person name="Schuster S.C."/>
            <person name="Carlson J.E."/>
            <person name="Guiltinan M.J."/>
            <person name="Mieczkowski P."/>
            <person name="Farmer A."/>
            <person name="Ramaraj T."/>
            <person name="Crozier J."/>
            <person name="Davis R.E."/>
            <person name="Shao J."/>
            <person name="Melnick R.L."/>
            <person name="Pereira G.A.G."/>
            <person name="Bailey B.A."/>
        </authorList>
    </citation>
    <scope>NUCLEOTIDE SEQUENCE [LARGE SCALE GENOMIC DNA]</scope>
    <source>
        <strain evidence="3 4">MCA 2997</strain>
    </source>
</reference>
<name>V2XC35_MONRO</name>
<dbReference type="AlphaFoldDB" id="V2XC35"/>
<keyword evidence="2" id="KW-0472">Membrane</keyword>
<proteinExistence type="predicted"/>
<feature type="transmembrane region" description="Helical" evidence="2">
    <location>
        <begin position="192"/>
        <end position="210"/>
    </location>
</feature>
<evidence type="ECO:0000313" key="3">
    <source>
        <dbReference type="EMBL" id="ESK90391.1"/>
    </source>
</evidence>
<feature type="compositionally biased region" description="Polar residues" evidence="1">
    <location>
        <begin position="55"/>
        <end position="66"/>
    </location>
</feature>
<evidence type="ECO:0000313" key="4">
    <source>
        <dbReference type="Proteomes" id="UP000017559"/>
    </source>
</evidence>
<feature type="compositionally biased region" description="Polar residues" evidence="1">
    <location>
        <begin position="173"/>
        <end position="182"/>
    </location>
</feature>
<keyword evidence="2" id="KW-1133">Transmembrane helix</keyword>
<dbReference type="HOGENOM" id="CLU_1200098_0_0_1"/>
<feature type="region of interest" description="Disordered" evidence="1">
    <location>
        <begin position="113"/>
        <end position="182"/>
    </location>
</feature>
<protein>
    <submittedName>
        <fullName evidence="3">Uncharacterized protein</fullName>
    </submittedName>
</protein>
<sequence length="231" mass="26361">MGISVTPQSDVYQCPTPCQQPRRSSAHVQAVQLSRPGLSPLSRISQPVVTDQTYTASMENDSTPQTHPEAHFPDHHIESLHNSSTSHDHHVGHGFQQDDYTHDELSVTPARQPNTAHHEWHPTHHDQSDAGHHPKHSPHRHRHRRPSNPPPYSYPHHDSTLPPPQTIFGDDSPMQSSTYFNSSEEEGSGYKALLFLFLTWVFFIGFVLYLSPWWDRERGWVGPGYGRDHYP</sequence>
<feature type="compositionally biased region" description="Basic and acidic residues" evidence="1">
    <location>
        <begin position="68"/>
        <end position="79"/>
    </location>
</feature>